<dbReference type="InterPro" id="IPR051992">
    <property type="entry name" value="OxStress_Response_Reg"/>
</dbReference>
<protein>
    <submittedName>
        <fullName evidence="5">Uncharacterized protein</fullName>
    </submittedName>
</protein>
<dbReference type="Gramene" id="mRNA:HanXRQr2_Chr12g0521091">
    <property type="protein sequence ID" value="mRNA:HanXRQr2_Chr12g0521091"/>
    <property type="gene ID" value="HanXRQr2_Chr12g0521091"/>
</dbReference>
<dbReference type="GO" id="GO:0006950">
    <property type="term" value="P:response to stress"/>
    <property type="evidence" value="ECO:0007669"/>
    <property type="project" value="UniProtKB-ARBA"/>
</dbReference>
<accession>A0A251SXY9</accession>
<feature type="region of interest" description="Disordered" evidence="3">
    <location>
        <begin position="161"/>
        <end position="185"/>
    </location>
</feature>
<evidence type="ECO:0000256" key="3">
    <source>
        <dbReference type="SAM" id="MobiDB-lite"/>
    </source>
</evidence>
<dbReference type="OMA" id="HGMPCLS"/>
<reference evidence="4" key="3">
    <citation type="submission" date="2020-06" db="EMBL/GenBank/DDBJ databases">
        <title>Helianthus annuus Genome sequencing and assembly Release 2.</title>
        <authorList>
            <person name="Gouzy J."/>
            <person name="Langlade N."/>
            <person name="Munos S."/>
        </authorList>
    </citation>
    <scope>NUCLEOTIDE SEQUENCE</scope>
    <source>
        <tissue evidence="4">Leaves</tissue>
    </source>
</reference>
<dbReference type="GO" id="GO:0005634">
    <property type="term" value="C:nucleus"/>
    <property type="evidence" value="ECO:0007669"/>
    <property type="project" value="UniProtKB-SubCell"/>
</dbReference>
<comment type="subcellular location">
    <subcellularLocation>
        <location evidence="1">Nucleus</location>
    </subcellularLocation>
</comment>
<reference evidence="5" key="2">
    <citation type="submission" date="2017-02" db="EMBL/GenBank/DDBJ databases">
        <title>Sunflower complete genome.</title>
        <authorList>
            <person name="Langlade N."/>
            <person name="Munos S."/>
        </authorList>
    </citation>
    <scope>NUCLEOTIDE SEQUENCE [LARGE SCALE GENOMIC DNA]</scope>
    <source>
        <tissue evidence="5">Leaves</tissue>
    </source>
</reference>
<keyword evidence="2" id="KW-0539">Nucleus</keyword>
<feature type="compositionally biased region" description="Low complexity" evidence="3">
    <location>
        <begin position="36"/>
        <end position="47"/>
    </location>
</feature>
<keyword evidence="6" id="KW-1185">Reference proteome</keyword>
<dbReference type="EMBL" id="MNCJ02000327">
    <property type="protein sequence ID" value="KAF5776152.1"/>
    <property type="molecule type" value="Genomic_DNA"/>
</dbReference>
<reference evidence="4 6" key="1">
    <citation type="journal article" date="2017" name="Nature">
        <title>The sunflower genome provides insights into oil metabolism, flowering and Asterid evolution.</title>
        <authorList>
            <person name="Badouin H."/>
            <person name="Gouzy J."/>
            <person name="Grassa C.J."/>
            <person name="Murat F."/>
            <person name="Staton S.E."/>
            <person name="Cottret L."/>
            <person name="Lelandais-Briere C."/>
            <person name="Owens G.L."/>
            <person name="Carrere S."/>
            <person name="Mayjonade B."/>
            <person name="Legrand L."/>
            <person name="Gill N."/>
            <person name="Kane N.C."/>
            <person name="Bowers J.E."/>
            <person name="Hubner S."/>
            <person name="Bellec A."/>
            <person name="Berard A."/>
            <person name="Berges H."/>
            <person name="Blanchet N."/>
            <person name="Boniface M.C."/>
            <person name="Brunel D."/>
            <person name="Catrice O."/>
            <person name="Chaidir N."/>
            <person name="Claudel C."/>
            <person name="Donnadieu C."/>
            <person name="Faraut T."/>
            <person name="Fievet G."/>
            <person name="Helmstetter N."/>
            <person name="King M."/>
            <person name="Knapp S.J."/>
            <person name="Lai Z."/>
            <person name="Le Paslier M.C."/>
            <person name="Lippi Y."/>
            <person name="Lorenzon L."/>
            <person name="Mandel J.R."/>
            <person name="Marage G."/>
            <person name="Marchand G."/>
            <person name="Marquand E."/>
            <person name="Bret-Mestries E."/>
            <person name="Morien E."/>
            <person name="Nambeesan S."/>
            <person name="Nguyen T."/>
            <person name="Pegot-Espagnet P."/>
            <person name="Pouilly N."/>
            <person name="Raftis F."/>
            <person name="Sallet E."/>
            <person name="Schiex T."/>
            <person name="Thomas J."/>
            <person name="Vandecasteele C."/>
            <person name="Vares D."/>
            <person name="Vear F."/>
            <person name="Vautrin S."/>
            <person name="Crespi M."/>
            <person name="Mangin B."/>
            <person name="Burke J.M."/>
            <person name="Salse J."/>
            <person name="Munos S."/>
            <person name="Vincourt P."/>
            <person name="Rieseberg L.H."/>
            <person name="Langlade N.B."/>
        </authorList>
    </citation>
    <scope>NUCLEOTIDE SEQUENCE [LARGE SCALE GENOMIC DNA]</scope>
    <source>
        <strain evidence="6">cv. SF193</strain>
        <tissue evidence="4">Leaves</tissue>
    </source>
</reference>
<dbReference type="InParanoid" id="A0A251SXY9"/>
<dbReference type="EMBL" id="CM007901">
    <property type="protein sequence ID" value="OTG03708.1"/>
    <property type="molecule type" value="Genomic_DNA"/>
</dbReference>
<dbReference type="PANTHER" id="PTHR33172:SF96">
    <property type="entry name" value="PROTEIN OXIDATIVE STRESS 3 LIKE 3"/>
    <property type="match status" value="1"/>
</dbReference>
<dbReference type="STRING" id="4232.A0A251SXY9"/>
<organism evidence="5 6">
    <name type="scientific">Helianthus annuus</name>
    <name type="common">Common sunflower</name>
    <dbReference type="NCBI Taxonomy" id="4232"/>
    <lineage>
        <taxon>Eukaryota</taxon>
        <taxon>Viridiplantae</taxon>
        <taxon>Streptophyta</taxon>
        <taxon>Embryophyta</taxon>
        <taxon>Tracheophyta</taxon>
        <taxon>Spermatophyta</taxon>
        <taxon>Magnoliopsida</taxon>
        <taxon>eudicotyledons</taxon>
        <taxon>Gunneridae</taxon>
        <taxon>Pentapetalae</taxon>
        <taxon>asterids</taxon>
        <taxon>campanulids</taxon>
        <taxon>Asterales</taxon>
        <taxon>Asteraceae</taxon>
        <taxon>Asteroideae</taxon>
        <taxon>Heliantheae alliance</taxon>
        <taxon>Heliantheae</taxon>
        <taxon>Helianthus</taxon>
    </lineage>
</organism>
<evidence type="ECO:0000256" key="1">
    <source>
        <dbReference type="ARBA" id="ARBA00004123"/>
    </source>
</evidence>
<dbReference type="AlphaFoldDB" id="A0A251SXY9"/>
<evidence type="ECO:0000313" key="6">
    <source>
        <dbReference type="Proteomes" id="UP000215914"/>
    </source>
</evidence>
<dbReference type="Proteomes" id="UP000215914">
    <property type="component" value="Chromosome 12"/>
</dbReference>
<gene>
    <name evidence="5" type="ORF">HannXRQ_Chr12g0354351</name>
    <name evidence="4" type="ORF">HanXRQr2_Chr12g0521091</name>
</gene>
<name>A0A251SXY9_HELAN</name>
<feature type="region of interest" description="Disordered" evidence="3">
    <location>
        <begin position="14"/>
        <end position="56"/>
    </location>
</feature>
<evidence type="ECO:0000313" key="5">
    <source>
        <dbReference type="EMBL" id="OTG03708.1"/>
    </source>
</evidence>
<sequence length="241" mass="25849">MMWICNSSETARFTGDGHRSRNFSIAKDEEDDRDSSSSSSIGNNSDASGGGCDSDDGGEVQSLFKGSLNNLSDLEEALAVKRGISTFYSGKSKSYTSLADAVCAPSIQDIVKPEDAYNRKRKNMLAHNIILNKNRNFTSKNGIPKKVANVNNRYSLASELNNHHHNNAGGESSSPGSSLPPLPARHRISPVAINESLNSSPRNFCSPWRSFSLSDLQLAGGGGGAASSFTGNKRDDEEDDD</sequence>
<dbReference type="OrthoDB" id="691484at2759"/>
<dbReference type="PANTHER" id="PTHR33172">
    <property type="entry name" value="OS08G0516900 PROTEIN"/>
    <property type="match status" value="1"/>
</dbReference>
<feature type="region of interest" description="Disordered" evidence="3">
    <location>
        <begin position="218"/>
        <end position="241"/>
    </location>
</feature>
<evidence type="ECO:0000256" key="2">
    <source>
        <dbReference type="ARBA" id="ARBA00023242"/>
    </source>
</evidence>
<evidence type="ECO:0000313" key="4">
    <source>
        <dbReference type="EMBL" id="KAF5776152.1"/>
    </source>
</evidence>
<proteinExistence type="predicted"/>